<evidence type="ECO:0000256" key="4">
    <source>
        <dbReference type="ARBA" id="ARBA00022989"/>
    </source>
</evidence>
<evidence type="ECO:0000256" key="5">
    <source>
        <dbReference type="ARBA" id="ARBA00023136"/>
    </source>
</evidence>
<protein>
    <submittedName>
        <fullName evidence="7">Lysoplasmalogenase</fullName>
    </submittedName>
</protein>
<comment type="caution">
    <text evidence="7">The sequence shown here is derived from an EMBL/GenBank/DDBJ whole genome shotgun (WGS) entry which is preliminary data.</text>
</comment>
<organism evidence="7 8">
    <name type="scientific">Nocardioides hwasunensis</name>
    <dbReference type="NCBI Taxonomy" id="397258"/>
    <lineage>
        <taxon>Bacteria</taxon>
        <taxon>Bacillati</taxon>
        <taxon>Actinomycetota</taxon>
        <taxon>Actinomycetes</taxon>
        <taxon>Propionibacteriales</taxon>
        <taxon>Nocardioidaceae</taxon>
        <taxon>Nocardioides</taxon>
    </lineage>
</organism>
<comment type="subcellular location">
    <subcellularLocation>
        <location evidence="1">Membrane</location>
        <topology evidence="1">Multi-pass membrane protein</topology>
    </subcellularLocation>
</comment>
<evidence type="ECO:0000256" key="1">
    <source>
        <dbReference type="ARBA" id="ARBA00004141"/>
    </source>
</evidence>
<feature type="transmembrane region" description="Helical" evidence="6">
    <location>
        <begin position="85"/>
        <end position="106"/>
    </location>
</feature>
<keyword evidence="8" id="KW-1185">Reference proteome</keyword>
<keyword evidence="5 6" id="KW-0472">Membrane</keyword>
<dbReference type="Proteomes" id="UP000649289">
    <property type="component" value="Unassembled WGS sequence"/>
</dbReference>
<feature type="transmembrane region" description="Helical" evidence="6">
    <location>
        <begin position="139"/>
        <end position="172"/>
    </location>
</feature>
<evidence type="ECO:0000256" key="2">
    <source>
        <dbReference type="ARBA" id="ARBA00007375"/>
    </source>
</evidence>
<evidence type="ECO:0000256" key="3">
    <source>
        <dbReference type="ARBA" id="ARBA00022692"/>
    </source>
</evidence>
<proteinExistence type="inferred from homology"/>
<feature type="transmembrane region" description="Helical" evidence="6">
    <location>
        <begin position="192"/>
        <end position="210"/>
    </location>
</feature>
<name>A0ABR8MKJ1_9ACTN</name>
<keyword evidence="3 6" id="KW-0812">Transmembrane</keyword>
<sequence length="227" mass="23492">MVVPRAVSYAVLVVLGLVHLAAQLAAPDGTVASITQPLLMPALATVLLTGTAAPRSLLVRWVLVALFFSWLGDTVPRFVGGDGGFLALVGCFLIAQAAYVVGFWSLRDRSLLARPVLVWPYLVALVVLVLLCRRGAGGLLLPVVVYGVALAAMAILATGLGLLAGIGGAVFMLSDSLIALHAFAGVELPAQAFWVMLTYVVGQTLLVVAVRAQADVAVGKPGLQSTP</sequence>
<comment type="similarity">
    <text evidence="2">Belongs to the TMEM86 family.</text>
</comment>
<dbReference type="PANTHER" id="PTHR31885:SF6">
    <property type="entry name" value="GH04784P"/>
    <property type="match status" value="1"/>
</dbReference>
<evidence type="ECO:0000256" key="6">
    <source>
        <dbReference type="SAM" id="Phobius"/>
    </source>
</evidence>
<dbReference type="EMBL" id="JACXYY010000004">
    <property type="protein sequence ID" value="MBD3915029.1"/>
    <property type="molecule type" value="Genomic_DNA"/>
</dbReference>
<reference evidence="7 8" key="1">
    <citation type="submission" date="2020-09" db="EMBL/GenBank/DDBJ databases">
        <title>novel species in genus Nocardioides.</title>
        <authorList>
            <person name="Zhang G."/>
        </authorList>
    </citation>
    <scope>NUCLEOTIDE SEQUENCE [LARGE SCALE GENOMIC DNA]</scope>
    <source>
        <strain evidence="7 8">19197</strain>
    </source>
</reference>
<dbReference type="Pfam" id="PF07947">
    <property type="entry name" value="YhhN"/>
    <property type="match status" value="1"/>
</dbReference>
<accession>A0ABR8MKJ1</accession>
<evidence type="ECO:0000313" key="7">
    <source>
        <dbReference type="EMBL" id="MBD3915029.1"/>
    </source>
</evidence>
<keyword evidence="4 6" id="KW-1133">Transmembrane helix</keyword>
<evidence type="ECO:0000313" key="8">
    <source>
        <dbReference type="Proteomes" id="UP000649289"/>
    </source>
</evidence>
<dbReference type="PANTHER" id="PTHR31885">
    <property type="entry name" value="GH04784P"/>
    <property type="match status" value="1"/>
</dbReference>
<dbReference type="InterPro" id="IPR012506">
    <property type="entry name" value="TMEM86B-like"/>
</dbReference>
<feature type="transmembrane region" description="Helical" evidence="6">
    <location>
        <begin position="112"/>
        <end position="132"/>
    </location>
</feature>
<gene>
    <name evidence="7" type="ORF">IEZ25_10425</name>
</gene>
<dbReference type="RefSeq" id="WP_191199371.1">
    <property type="nucleotide sequence ID" value="NZ_BAAAPA010000005.1"/>
</dbReference>